<dbReference type="RefSeq" id="WP_217137410.1">
    <property type="nucleotide sequence ID" value="NZ_JAFMOS010000239.1"/>
</dbReference>
<comment type="caution">
    <text evidence="1">The sequence shown here is derived from an EMBL/GenBank/DDBJ whole genome shotgun (WGS) entry which is preliminary data.</text>
</comment>
<organism evidence="1 2">
    <name type="scientific">Rahnella perminowiae</name>
    <dbReference type="NCBI Taxonomy" id="2816244"/>
    <lineage>
        <taxon>Bacteria</taxon>
        <taxon>Pseudomonadati</taxon>
        <taxon>Pseudomonadota</taxon>
        <taxon>Gammaproteobacteria</taxon>
        <taxon>Enterobacterales</taxon>
        <taxon>Yersiniaceae</taxon>
        <taxon>Rahnella</taxon>
    </lineage>
</organism>
<keyword evidence="2" id="KW-1185">Reference proteome</keyword>
<accession>A0ABS6KUY7</accession>
<sequence>MDMKLSKKTVLITGAASGIGASVVEKMLNSGCSVVGADINPVPFEAMKKNKNFLPLEADLTEPNAAQYIVDETIRYFGQIDILINNAAVIKVRTGFLSVRDEDWLQTFSLNFLGYVRTARAVLPHMLARKSGVIIHTASEASVMPNPLLPDYSVFKSAVVSLSKALSREFTSLGVRSNVVSPGFIRTPVYDAPGGILDSLAKKYETDRESALKQYLHQIGMPAGRLGTPDEVADLIVYLASEKAAFMSGSNILMEGGIVPTV</sequence>
<dbReference type="PANTHER" id="PTHR42760">
    <property type="entry name" value="SHORT-CHAIN DEHYDROGENASES/REDUCTASES FAMILY MEMBER"/>
    <property type="match status" value="1"/>
</dbReference>
<name>A0ABS6KUY7_9GAMM</name>
<dbReference type="CDD" id="cd05233">
    <property type="entry name" value="SDR_c"/>
    <property type="match status" value="1"/>
</dbReference>
<dbReference type="EMBL" id="JAFMOU010000050">
    <property type="protein sequence ID" value="MBU9833408.1"/>
    <property type="molecule type" value="Genomic_DNA"/>
</dbReference>
<evidence type="ECO:0000313" key="2">
    <source>
        <dbReference type="Proteomes" id="UP000699865"/>
    </source>
</evidence>
<dbReference type="Pfam" id="PF00106">
    <property type="entry name" value="adh_short"/>
    <property type="match status" value="1"/>
</dbReference>
<gene>
    <name evidence="1" type="ORF">J1786_00865</name>
</gene>
<protein>
    <submittedName>
        <fullName evidence="1">SDR family oxidoreductase</fullName>
    </submittedName>
</protein>
<proteinExistence type="predicted"/>
<dbReference type="InterPro" id="IPR002347">
    <property type="entry name" value="SDR_fam"/>
</dbReference>
<reference evidence="1 2" key="1">
    <citation type="submission" date="2021-03" db="EMBL/GenBank/DDBJ databases">
        <title>Five novel Rahnella species.</title>
        <authorList>
            <person name="Brady C."/>
            <person name="Asselin J."/>
            <person name="Beer S."/>
            <person name="Bruberg M.B."/>
            <person name="Crampton B."/>
            <person name="Venter S."/>
            <person name="Arnold D."/>
            <person name="Denman S."/>
        </authorList>
    </citation>
    <scope>NUCLEOTIDE SEQUENCE [LARGE SCALE GENOMIC DNA]</scope>
    <source>
        <strain evidence="1 2">L72c</strain>
    </source>
</reference>
<evidence type="ECO:0000313" key="1">
    <source>
        <dbReference type="EMBL" id="MBU9833408.1"/>
    </source>
</evidence>
<dbReference type="Proteomes" id="UP000699865">
    <property type="component" value="Unassembled WGS sequence"/>
</dbReference>